<dbReference type="InterPro" id="IPR008610">
    <property type="entry name" value="Ebp2"/>
</dbReference>
<sequence length="270" mass="29746">MVSIEDEVRAQRPYKEVNNTAALTQRLDEMLADNPSNEFRDTLCIVTTEPIQLDDMDDDLKRELAFYTNAMQAVQAAQAKLDELGVPHQRPDDYFAEMVKTDAHMARVKTKLIKQQTDAKEAEERRKARDNKKFGKQFQAAKAVERAQKRKASTDAAKGLRKGRPDAVSAELESAAGSGGFGGKRRRTDTGGNGDAGGGKRFAPGSRDAKEARWKRTHKDKRNSKESATDGSGFNSGKWSAPGKGKVGAAKKGSAKQRPGKARRQQARRK</sequence>
<feature type="compositionally biased region" description="Polar residues" evidence="6">
    <location>
        <begin position="229"/>
        <end position="238"/>
    </location>
</feature>
<feature type="region of interest" description="Disordered" evidence="6">
    <location>
        <begin position="112"/>
        <end position="270"/>
    </location>
</feature>
<protein>
    <recommendedName>
        <fullName evidence="9">Eukaryotic rRNA processing</fullName>
    </recommendedName>
</protein>
<feature type="compositionally biased region" description="Basic and acidic residues" evidence="6">
    <location>
        <begin position="117"/>
        <end position="133"/>
    </location>
</feature>
<comment type="caution">
    <text evidence="7">The sequence shown here is derived from an EMBL/GenBank/DDBJ whole genome shotgun (WGS) entry which is preliminary data.</text>
</comment>
<dbReference type="GO" id="GO:0006364">
    <property type="term" value="P:rRNA processing"/>
    <property type="evidence" value="ECO:0007669"/>
    <property type="project" value="TreeGrafter"/>
</dbReference>
<dbReference type="Proteomes" id="UP000751190">
    <property type="component" value="Unassembled WGS sequence"/>
</dbReference>
<dbReference type="EMBL" id="JAGTXO010000001">
    <property type="protein sequence ID" value="KAG8470758.1"/>
    <property type="molecule type" value="Genomic_DNA"/>
</dbReference>
<name>A0A8J5XS85_DIALT</name>
<dbReference type="PANTHER" id="PTHR13028:SF0">
    <property type="entry name" value="RRNA-PROCESSING PROTEIN EBP2-RELATED"/>
    <property type="match status" value="1"/>
</dbReference>
<feature type="compositionally biased region" description="Basic residues" evidence="6">
    <location>
        <begin position="253"/>
        <end position="270"/>
    </location>
</feature>
<evidence type="ECO:0000256" key="4">
    <source>
        <dbReference type="ARBA" id="ARBA00023054"/>
    </source>
</evidence>
<evidence type="ECO:0000313" key="8">
    <source>
        <dbReference type="Proteomes" id="UP000751190"/>
    </source>
</evidence>
<dbReference type="OrthoDB" id="443772at2759"/>
<feature type="compositionally biased region" description="Low complexity" evidence="6">
    <location>
        <begin position="241"/>
        <end position="252"/>
    </location>
</feature>
<dbReference type="PANTHER" id="PTHR13028">
    <property type="entry name" value="RRNA PROCESSING PROTEIN EBNA1-BINDING PROTEIN-RELATED"/>
    <property type="match status" value="1"/>
</dbReference>
<gene>
    <name evidence="7" type="ORF">KFE25_009179</name>
</gene>
<dbReference type="GO" id="GO:0030687">
    <property type="term" value="C:preribosome, large subunit precursor"/>
    <property type="evidence" value="ECO:0007669"/>
    <property type="project" value="TreeGrafter"/>
</dbReference>
<evidence type="ECO:0000256" key="6">
    <source>
        <dbReference type="SAM" id="MobiDB-lite"/>
    </source>
</evidence>
<keyword evidence="4" id="KW-0175">Coiled coil</keyword>
<dbReference type="AlphaFoldDB" id="A0A8J5XS85"/>
<evidence type="ECO:0000256" key="5">
    <source>
        <dbReference type="ARBA" id="ARBA00023242"/>
    </source>
</evidence>
<evidence type="ECO:0000313" key="7">
    <source>
        <dbReference type="EMBL" id="KAG8470758.1"/>
    </source>
</evidence>
<keyword evidence="5" id="KW-0539">Nucleus</keyword>
<reference evidence="7" key="1">
    <citation type="submission" date="2021-05" db="EMBL/GenBank/DDBJ databases">
        <title>The genome of the haptophyte Pavlova lutheri (Diacronema luteri, Pavlovales) - a model for lipid biosynthesis in eukaryotic algae.</title>
        <authorList>
            <person name="Hulatt C.J."/>
            <person name="Posewitz M.C."/>
        </authorList>
    </citation>
    <scope>NUCLEOTIDE SEQUENCE</scope>
    <source>
        <strain evidence="7">NIVA-4/92</strain>
    </source>
</reference>
<dbReference type="Pfam" id="PF05890">
    <property type="entry name" value="Ebp2"/>
    <property type="match status" value="1"/>
</dbReference>
<organism evidence="7 8">
    <name type="scientific">Diacronema lutheri</name>
    <name type="common">Unicellular marine alga</name>
    <name type="synonym">Monochrysis lutheri</name>
    <dbReference type="NCBI Taxonomy" id="2081491"/>
    <lineage>
        <taxon>Eukaryota</taxon>
        <taxon>Haptista</taxon>
        <taxon>Haptophyta</taxon>
        <taxon>Pavlovophyceae</taxon>
        <taxon>Pavlovales</taxon>
        <taxon>Pavlovaceae</taxon>
        <taxon>Diacronema</taxon>
    </lineage>
</organism>
<evidence type="ECO:0000256" key="2">
    <source>
        <dbReference type="ARBA" id="ARBA00007336"/>
    </source>
</evidence>
<evidence type="ECO:0000256" key="1">
    <source>
        <dbReference type="ARBA" id="ARBA00004604"/>
    </source>
</evidence>
<dbReference type="GO" id="GO:0034399">
    <property type="term" value="C:nuclear periphery"/>
    <property type="evidence" value="ECO:0007669"/>
    <property type="project" value="TreeGrafter"/>
</dbReference>
<accession>A0A8J5XS85</accession>
<dbReference type="GO" id="GO:0042273">
    <property type="term" value="P:ribosomal large subunit biogenesis"/>
    <property type="evidence" value="ECO:0007669"/>
    <property type="project" value="TreeGrafter"/>
</dbReference>
<keyword evidence="8" id="KW-1185">Reference proteome</keyword>
<dbReference type="OMA" id="KYKRDMQ"/>
<comment type="subcellular location">
    <subcellularLocation>
        <location evidence="1">Nucleus</location>
        <location evidence="1">Nucleolus</location>
    </subcellularLocation>
</comment>
<evidence type="ECO:0000256" key="3">
    <source>
        <dbReference type="ARBA" id="ARBA00022517"/>
    </source>
</evidence>
<dbReference type="GO" id="GO:0005730">
    <property type="term" value="C:nucleolus"/>
    <property type="evidence" value="ECO:0007669"/>
    <property type="project" value="UniProtKB-SubCell"/>
</dbReference>
<evidence type="ECO:0008006" key="9">
    <source>
        <dbReference type="Google" id="ProtNLM"/>
    </source>
</evidence>
<feature type="compositionally biased region" description="Gly residues" evidence="6">
    <location>
        <begin position="191"/>
        <end position="200"/>
    </location>
</feature>
<keyword evidence="3" id="KW-0690">Ribosome biogenesis</keyword>
<proteinExistence type="inferred from homology"/>
<comment type="similarity">
    <text evidence="2">Belongs to the EBP2 family.</text>
</comment>